<organism evidence="2 3">
    <name type="scientific">Aspergillus tanneri</name>
    <dbReference type="NCBI Taxonomy" id="1220188"/>
    <lineage>
        <taxon>Eukaryota</taxon>
        <taxon>Fungi</taxon>
        <taxon>Dikarya</taxon>
        <taxon>Ascomycota</taxon>
        <taxon>Pezizomycotina</taxon>
        <taxon>Eurotiomycetes</taxon>
        <taxon>Eurotiomycetidae</taxon>
        <taxon>Eurotiales</taxon>
        <taxon>Aspergillaceae</taxon>
        <taxon>Aspergillus</taxon>
        <taxon>Aspergillus subgen. Circumdati</taxon>
    </lineage>
</organism>
<evidence type="ECO:0000259" key="1">
    <source>
        <dbReference type="Pfam" id="PF14856"/>
    </source>
</evidence>
<dbReference type="InterPro" id="IPR029226">
    <property type="entry name" value="Ecp2-like"/>
</dbReference>
<accession>A0A5M9MRZ5</accession>
<protein>
    <recommendedName>
        <fullName evidence="1">Ecp2 effector protein-like domain-containing protein</fullName>
    </recommendedName>
</protein>
<evidence type="ECO:0000313" key="3">
    <source>
        <dbReference type="Proteomes" id="UP000324241"/>
    </source>
</evidence>
<dbReference type="OrthoDB" id="73875at2759"/>
<dbReference type="RefSeq" id="XP_033429029.1">
    <property type="nucleotide sequence ID" value="XM_033567034.1"/>
</dbReference>
<sequence>MGRRVLTPGFKYCLRCSCSKPEEDFKLADPTNKGTMSNLMDVDDTTKEGSSANYPCDIPPGKDECGDLSFEDQTSDASPTVEDCLTIIKNIQGDSSTDWTIQVIGKHQRELARHGSCAFGVETTKVNGNVNFVVGGQDVIDIINESVKRFGADGKVAAKGKMNCNGNIKSQAVLWGIYHNN</sequence>
<proteinExistence type="predicted"/>
<evidence type="ECO:0000313" key="2">
    <source>
        <dbReference type="EMBL" id="KAA8649668.1"/>
    </source>
</evidence>
<dbReference type="Proteomes" id="UP000324241">
    <property type="component" value="Unassembled WGS sequence"/>
</dbReference>
<comment type="caution">
    <text evidence="2">The sequence shown here is derived from an EMBL/GenBank/DDBJ whole genome shotgun (WGS) entry which is preliminary data.</text>
</comment>
<gene>
    <name evidence="2" type="ORF">ATNIH1004_002339</name>
</gene>
<reference evidence="2 3" key="1">
    <citation type="submission" date="2019-08" db="EMBL/GenBank/DDBJ databases">
        <title>The genome sequence of a newly discovered highly antifungal drug resistant Aspergillus species, Aspergillus tanneri NIH 1004.</title>
        <authorList>
            <person name="Mounaud S."/>
            <person name="Singh I."/>
            <person name="Joardar V."/>
            <person name="Pakala S."/>
            <person name="Pakala S."/>
            <person name="Venepally P."/>
            <person name="Chung J.K."/>
            <person name="Losada L."/>
            <person name="Nierman W.C."/>
        </authorList>
    </citation>
    <scope>NUCLEOTIDE SEQUENCE [LARGE SCALE GENOMIC DNA]</scope>
    <source>
        <strain evidence="2 3">NIH1004</strain>
    </source>
</reference>
<dbReference type="GeneID" id="54325041"/>
<dbReference type="Pfam" id="PF14856">
    <property type="entry name" value="Hce2"/>
    <property type="match status" value="1"/>
</dbReference>
<dbReference type="AlphaFoldDB" id="A0A5M9MRZ5"/>
<dbReference type="VEuPathDB" id="FungiDB:EYZ11_012987"/>
<feature type="domain" description="Ecp2 effector protein-like" evidence="1">
    <location>
        <begin position="65"/>
        <end position="164"/>
    </location>
</feature>
<name>A0A5M9MRZ5_9EURO</name>
<dbReference type="EMBL" id="QUQM01000001">
    <property type="protein sequence ID" value="KAA8649668.1"/>
    <property type="molecule type" value="Genomic_DNA"/>
</dbReference>